<feature type="compositionally biased region" description="Low complexity" evidence="1">
    <location>
        <begin position="7"/>
        <end position="20"/>
    </location>
</feature>
<reference evidence="2 3" key="1">
    <citation type="journal article" date="2018" name="Mycol. Prog.">
        <title>Coniella lustricola, a new species from submerged detritus.</title>
        <authorList>
            <person name="Raudabaugh D.B."/>
            <person name="Iturriaga T."/>
            <person name="Carver A."/>
            <person name="Mondo S."/>
            <person name="Pangilinan J."/>
            <person name="Lipzen A."/>
            <person name="He G."/>
            <person name="Amirebrahimi M."/>
            <person name="Grigoriev I.V."/>
            <person name="Miller A.N."/>
        </authorList>
    </citation>
    <scope>NUCLEOTIDE SEQUENCE [LARGE SCALE GENOMIC DNA]</scope>
    <source>
        <strain evidence="2 3">B22-T-1</strain>
    </source>
</reference>
<name>A0A2T3A643_9PEZI</name>
<evidence type="ECO:0000256" key="1">
    <source>
        <dbReference type="SAM" id="MobiDB-lite"/>
    </source>
</evidence>
<dbReference type="AlphaFoldDB" id="A0A2T3A643"/>
<gene>
    <name evidence="2" type="ORF">BD289DRAFT_483248</name>
</gene>
<evidence type="ECO:0000313" key="3">
    <source>
        <dbReference type="Proteomes" id="UP000241462"/>
    </source>
</evidence>
<feature type="region of interest" description="Disordered" evidence="1">
    <location>
        <begin position="1"/>
        <end position="67"/>
    </location>
</feature>
<dbReference type="EMBL" id="KZ678458">
    <property type="protein sequence ID" value="PSR83557.1"/>
    <property type="molecule type" value="Genomic_DNA"/>
</dbReference>
<accession>A0A2T3A643</accession>
<dbReference type="OrthoDB" id="5404323at2759"/>
<organism evidence="2 3">
    <name type="scientific">Coniella lustricola</name>
    <dbReference type="NCBI Taxonomy" id="2025994"/>
    <lineage>
        <taxon>Eukaryota</taxon>
        <taxon>Fungi</taxon>
        <taxon>Dikarya</taxon>
        <taxon>Ascomycota</taxon>
        <taxon>Pezizomycotina</taxon>
        <taxon>Sordariomycetes</taxon>
        <taxon>Sordariomycetidae</taxon>
        <taxon>Diaporthales</taxon>
        <taxon>Schizoparmaceae</taxon>
        <taxon>Coniella</taxon>
    </lineage>
</organism>
<feature type="region of interest" description="Disordered" evidence="1">
    <location>
        <begin position="172"/>
        <end position="194"/>
    </location>
</feature>
<keyword evidence="3" id="KW-1185">Reference proteome</keyword>
<dbReference type="STRING" id="2025994.A0A2T3A643"/>
<sequence>MGHNIETTASTTPSSSSSRHTSSDSETVRSWSSANTNTTSNAKRRAAGRKHSSTSSHRSSTACGSNSANRTTYALAYPAPVFIDKASVLKHLRPRLYVQLQQKSADGRHFEPYIDVISLAPPRDPRRLVSVVTKRLKRLQKKKTEKTVNKKGMHIDKHDVLIVRTDDDIDRRPTAKAPVDNTTCSASGNDIGNQIGDSSSSLDKMMPGLEDLTPHKVLAVLRANTNTFLTQDGRSWTGSKRPNGSFEFLHVDQYGLEHIARWVMPGRRASISSPPLGSITPTMTTASTLTAKTTSPAAATAVAAGLTKSESSFNFSVIDPSVRRHAVLATLDSSCLHIKNTFVDPVTAVPKSPNLGGEVKIVDEATRILILASSVWLGLHLGWSPSYQASATC</sequence>
<proteinExistence type="predicted"/>
<evidence type="ECO:0000313" key="2">
    <source>
        <dbReference type="EMBL" id="PSR83557.1"/>
    </source>
</evidence>
<feature type="compositionally biased region" description="Low complexity" evidence="1">
    <location>
        <begin position="29"/>
        <end position="41"/>
    </location>
</feature>
<feature type="compositionally biased region" description="Polar residues" evidence="1">
    <location>
        <begin position="180"/>
        <end position="194"/>
    </location>
</feature>
<feature type="compositionally biased region" description="Basic residues" evidence="1">
    <location>
        <begin position="42"/>
        <end position="52"/>
    </location>
</feature>
<protein>
    <submittedName>
        <fullName evidence="2">Uncharacterized protein</fullName>
    </submittedName>
</protein>
<dbReference type="Proteomes" id="UP000241462">
    <property type="component" value="Unassembled WGS sequence"/>
</dbReference>
<dbReference type="InParanoid" id="A0A2T3A643"/>